<dbReference type="PANTHER" id="PTHR37841">
    <property type="entry name" value="GLR2918 PROTEIN"/>
    <property type="match status" value="1"/>
</dbReference>
<name>A0A3T0D6Z2_9FIRM</name>
<protein>
    <submittedName>
        <fullName evidence="2">WG repeat-containing protein</fullName>
    </submittedName>
</protein>
<evidence type="ECO:0000313" key="3">
    <source>
        <dbReference type="Proteomes" id="UP000282930"/>
    </source>
</evidence>
<keyword evidence="1" id="KW-1133">Transmembrane helix</keyword>
<dbReference type="Pfam" id="PF14903">
    <property type="entry name" value="WG_beta_rep"/>
    <property type="match status" value="4"/>
</dbReference>
<evidence type="ECO:0000313" key="2">
    <source>
        <dbReference type="EMBL" id="AZT90844.1"/>
    </source>
</evidence>
<dbReference type="InterPro" id="IPR032774">
    <property type="entry name" value="WG_beta_rep"/>
</dbReference>
<dbReference type="Proteomes" id="UP000282930">
    <property type="component" value="Chromosome"/>
</dbReference>
<sequence>MKRKKKNKTVKKQLTKNQPKELLKLPIVRSLIIILILSLVVFIIYGTTLIVAKRNIAGQFFAVSNESYQNVAYINSKLAMFEKNGKWGVMDIKGKIIAKPIYERILLESEGMIPVKIRNKWGFIDIYGKIRIKPQFDNVSAFTNQLAAVCINNRWGIIDKSGNFTIKPQYQDIIIHPNKMIQAKMQNKWGIIDKKGNQIIPFKYNEVQILNYKGAFVAKEKSNYKVISVVNKKESKENYSNYSLNIGKLLPVFRNHKWGVLNLETLSEICPPIYDEIWVHNEGWFELKKDKKLYIMFSDGKMLPKNFKRDSVVVSSNKIISIKQNNGVVTLLNLNTRKTIDIKAQDISVFNNGFAAVKVKEKWGLITEKGEYVIKPKYDSIWIADKDIIVTYLDKKWGIVKTDGKVLIPPKYDLIGQVKDEYIAFLKNGKWGVMKKTGKILLKPKFDQIVIHKKNYIFAKQNDIWFLIVIVNNKKYFYKFKTFSVMKINDNIWAYTIDKGMKVIILKK</sequence>
<dbReference type="KEGG" id="ccha:ELD05_09425"/>
<organism evidence="2 3">
    <name type="scientific">Caldicellulosiruptor changbaiensis</name>
    <dbReference type="NCBI Taxonomy" id="1222016"/>
    <lineage>
        <taxon>Bacteria</taxon>
        <taxon>Bacillati</taxon>
        <taxon>Bacillota</taxon>
        <taxon>Bacillota incertae sedis</taxon>
        <taxon>Caldicellulosiruptorales</taxon>
        <taxon>Caldicellulosiruptoraceae</taxon>
        <taxon>Caldicellulosiruptor</taxon>
    </lineage>
</organism>
<keyword evidence="1" id="KW-0812">Transmembrane</keyword>
<gene>
    <name evidence="2" type="ORF">ELD05_09425</name>
</gene>
<accession>A0A3T0D6Z2</accession>
<reference evidence="2 3" key="1">
    <citation type="submission" date="2018-12" db="EMBL/GenBank/DDBJ databases">
        <title>Genome sequence from the cellulolytic species, Caldicellulosiruptor changbaiensis.</title>
        <authorList>
            <person name="Blumer-Schuette S.E."/>
            <person name="Mendoza C."/>
        </authorList>
    </citation>
    <scope>NUCLEOTIDE SEQUENCE [LARGE SCALE GENOMIC DNA]</scope>
    <source>
        <strain evidence="2 3">CBS-Z</strain>
    </source>
</reference>
<keyword evidence="3" id="KW-1185">Reference proteome</keyword>
<feature type="transmembrane region" description="Helical" evidence="1">
    <location>
        <begin position="21"/>
        <end position="45"/>
    </location>
</feature>
<dbReference type="EMBL" id="CP034791">
    <property type="protein sequence ID" value="AZT90844.1"/>
    <property type="molecule type" value="Genomic_DNA"/>
</dbReference>
<evidence type="ECO:0000256" key="1">
    <source>
        <dbReference type="SAM" id="Phobius"/>
    </source>
</evidence>
<dbReference type="PANTHER" id="PTHR37841:SF1">
    <property type="entry name" value="DUF3298 DOMAIN-CONTAINING PROTEIN"/>
    <property type="match status" value="1"/>
</dbReference>
<dbReference type="AlphaFoldDB" id="A0A3T0D6Z2"/>
<proteinExistence type="predicted"/>
<keyword evidence="1" id="KW-0472">Membrane</keyword>
<dbReference type="RefSeq" id="WP_127352224.1">
    <property type="nucleotide sequence ID" value="NZ_CP034791.1"/>
</dbReference>